<evidence type="ECO:0000313" key="3">
    <source>
        <dbReference type="Proteomes" id="UP000324222"/>
    </source>
</evidence>
<accession>A0A5B7ESF8</accession>
<name>A0A5B7ESF8_PORTR</name>
<dbReference type="EMBL" id="VSRR010003798">
    <property type="protein sequence ID" value="MPC37501.1"/>
    <property type="molecule type" value="Genomic_DNA"/>
</dbReference>
<proteinExistence type="predicted"/>
<dbReference type="Proteomes" id="UP000324222">
    <property type="component" value="Unassembled WGS sequence"/>
</dbReference>
<gene>
    <name evidence="2" type="ORF">E2C01_030981</name>
</gene>
<sequence>MGVECRRQLRLQRPLPESSDLKYCGEFNLPHLPHSFHLSKTILVENLRVLRQPDGFKPGIHSVRKGVRGLRSGEGGHVRGGGANRQKSPTIPPAGRNQ</sequence>
<feature type="compositionally biased region" description="Gly residues" evidence="1">
    <location>
        <begin position="72"/>
        <end position="83"/>
    </location>
</feature>
<reference evidence="2 3" key="1">
    <citation type="submission" date="2019-05" db="EMBL/GenBank/DDBJ databases">
        <title>Another draft genome of Portunus trituberculatus and its Hox gene families provides insights of decapod evolution.</title>
        <authorList>
            <person name="Jeong J.-H."/>
            <person name="Song I."/>
            <person name="Kim S."/>
            <person name="Choi T."/>
            <person name="Kim D."/>
            <person name="Ryu S."/>
            <person name="Kim W."/>
        </authorList>
    </citation>
    <scope>NUCLEOTIDE SEQUENCE [LARGE SCALE GENOMIC DNA]</scope>
    <source>
        <tissue evidence="2">Muscle</tissue>
    </source>
</reference>
<feature type="region of interest" description="Disordered" evidence="1">
    <location>
        <begin position="67"/>
        <end position="98"/>
    </location>
</feature>
<comment type="caution">
    <text evidence="2">The sequence shown here is derived from an EMBL/GenBank/DDBJ whole genome shotgun (WGS) entry which is preliminary data.</text>
</comment>
<protein>
    <submittedName>
        <fullName evidence="2">Uncharacterized protein</fullName>
    </submittedName>
</protein>
<organism evidence="2 3">
    <name type="scientific">Portunus trituberculatus</name>
    <name type="common">Swimming crab</name>
    <name type="synonym">Neptunus trituberculatus</name>
    <dbReference type="NCBI Taxonomy" id="210409"/>
    <lineage>
        <taxon>Eukaryota</taxon>
        <taxon>Metazoa</taxon>
        <taxon>Ecdysozoa</taxon>
        <taxon>Arthropoda</taxon>
        <taxon>Crustacea</taxon>
        <taxon>Multicrustacea</taxon>
        <taxon>Malacostraca</taxon>
        <taxon>Eumalacostraca</taxon>
        <taxon>Eucarida</taxon>
        <taxon>Decapoda</taxon>
        <taxon>Pleocyemata</taxon>
        <taxon>Brachyura</taxon>
        <taxon>Eubrachyura</taxon>
        <taxon>Portunoidea</taxon>
        <taxon>Portunidae</taxon>
        <taxon>Portuninae</taxon>
        <taxon>Portunus</taxon>
    </lineage>
</organism>
<evidence type="ECO:0000313" key="2">
    <source>
        <dbReference type="EMBL" id="MPC37501.1"/>
    </source>
</evidence>
<evidence type="ECO:0000256" key="1">
    <source>
        <dbReference type="SAM" id="MobiDB-lite"/>
    </source>
</evidence>
<dbReference type="AlphaFoldDB" id="A0A5B7ESF8"/>
<keyword evidence="3" id="KW-1185">Reference proteome</keyword>